<accession>A0A1F5NQF1</accession>
<gene>
    <name evidence="11" type="ORF">A2660_01995</name>
</gene>
<evidence type="ECO:0000313" key="11">
    <source>
        <dbReference type="EMBL" id="OGE79762.1"/>
    </source>
</evidence>
<dbReference type="Pfam" id="PF02424">
    <property type="entry name" value="ApbE"/>
    <property type="match status" value="2"/>
</dbReference>
<comment type="cofactor">
    <cofactor evidence="1">
        <name>Mg(2+)</name>
        <dbReference type="ChEBI" id="CHEBI:18420"/>
    </cofactor>
</comment>
<dbReference type="PANTHER" id="PTHR30040:SF2">
    <property type="entry name" value="FAD:PROTEIN FMN TRANSFERASE"/>
    <property type="match status" value="1"/>
</dbReference>
<keyword evidence="5" id="KW-0808">Transferase</keyword>
<dbReference type="SUPFAM" id="SSF143631">
    <property type="entry name" value="ApbE-like"/>
    <property type="match status" value="1"/>
</dbReference>
<dbReference type="Proteomes" id="UP000176233">
    <property type="component" value="Unassembled WGS sequence"/>
</dbReference>
<dbReference type="PANTHER" id="PTHR30040">
    <property type="entry name" value="THIAMINE BIOSYNTHESIS LIPOPROTEIN APBE"/>
    <property type="match status" value="1"/>
</dbReference>
<name>A0A1F5NQF1_9BACT</name>
<keyword evidence="6" id="KW-0479">Metal-binding</keyword>
<keyword evidence="4" id="KW-0285">Flavoprotein</keyword>
<evidence type="ECO:0000313" key="12">
    <source>
        <dbReference type="Proteomes" id="UP000176233"/>
    </source>
</evidence>
<sequence>MKQTKILMGMPITVQVEDSVVNAEILDRVFDYFQKIDDRFSTYKPDSEISRINRGEIKPRDSSHEVKIVFSLAELTKEQTGGYFDITTPEGKLDPSGLVKGWAIHNAGKLLEKAGMKDFFIDAGGDIQTCGKARRVGIKNPFKQDEIVKVLEIQNQGMATSGTYIRGQHIYNPYQKDQDISNIRSLTVVGPNVYEADRMATAAFAQGLDGIMFIEKFPGLEGFMIDMQGIGTETSGFSKYVREEIYA</sequence>
<dbReference type="EMBL" id="MFEJ01000029">
    <property type="protein sequence ID" value="OGE79762.1"/>
    <property type="molecule type" value="Genomic_DNA"/>
</dbReference>
<evidence type="ECO:0000256" key="6">
    <source>
        <dbReference type="ARBA" id="ARBA00022723"/>
    </source>
</evidence>
<comment type="caution">
    <text evidence="11">The sequence shown here is derived from an EMBL/GenBank/DDBJ whole genome shotgun (WGS) entry which is preliminary data.</text>
</comment>
<dbReference type="InterPro" id="IPR003374">
    <property type="entry name" value="ApbE-like_sf"/>
</dbReference>
<keyword evidence="8" id="KW-0460">Magnesium</keyword>
<evidence type="ECO:0000256" key="1">
    <source>
        <dbReference type="ARBA" id="ARBA00001946"/>
    </source>
</evidence>
<proteinExistence type="predicted"/>
<comment type="catalytic activity">
    <reaction evidence="10">
        <text>L-threonyl-[protein] + FAD = FMN-L-threonyl-[protein] + AMP + H(+)</text>
        <dbReference type="Rhea" id="RHEA:36847"/>
        <dbReference type="Rhea" id="RHEA-COMP:11060"/>
        <dbReference type="Rhea" id="RHEA-COMP:11061"/>
        <dbReference type="ChEBI" id="CHEBI:15378"/>
        <dbReference type="ChEBI" id="CHEBI:30013"/>
        <dbReference type="ChEBI" id="CHEBI:57692"/>
        <dbReference type="ChEBI" id="CHEBI:74257"/>
        <dbReference type="ChEBI" id="CHEBI:456215"/>
        <dbReference type="EC" id="2.7.1.180"/>
    </reaction>
</comment>
<dbReference type="InterPro" id="IPR024932">
    <property type="entry name" value="ApbE"/>
</dbReference>
<evidence type="ECO:0000256" key="10">
    <source>
        <dbReference type="ARBA" id="ARBA00048540"/>
    </source>
</evidence>
<evidence type="ECO:0000256" key="9">
    <source>
        <dbReference type="ARBA" id="ARBA00031306"/>
    </source>
</evidence>
<evidence type="ECO:0000256" key="7">
    <source>
        <dbReference type="ARBA" id="ARBA00022827"/>
    </source>
</evidence>
<dbReference type="GO" id="GO:0016740">
    <property type="term" value="F:transferase activity"/>
    <property type="evidence" value="ECO:0007669"/>
    <property type="project" value="UniProtKB-KW"/>
</dbReference>
<dbReference type="EC" id="2.7.1.180" evidence="2"/>
<organism evidence="11 12">
    <name type="scientific">Candidatus Doudnabacteria bacterium RIFCSPHIGHO2_01_FULL_45_18</name>
    <dbReference type="NCBI Taxonomy" id="1817823"/>
    <lineage>
        <taxon>Bacteria</taxon>
        <taxon>Candidatus Doudnaibacteriota</taxon>
    </lineage>
</organism>
<evidence type="ECO:0000256" key="8">
    <source>
        <dbReference type="ARBA" id="ARBA00022842"/>
    </source>
</evidence>
<dbReference type="AlphaFoldDB" id="A0A1F5NQF1"/>
<evidence type="ECO:0000256" key="4">
    <source>
        <dbReference type="ARBA" id="ARBA00022630"/>
    </source>
</evidence>
<dbReference type="GO" id="GO:0046872">
    <property type="term" value="F:metal ion binding"/>
    <property type="evidence" value="ECO:0007669"/>
    <property type="project" value="UniProtKB-KW"/>
</dbReference>
<evidence type="ECO:0000256" key="5">
    <source>
        <dbReference type="ARBA" id="ARBA00022679"/>
    </source>
</evidence>
<protein>
    <recommendedName>
        <fullName evidence="3">FAD:protein FMN transferase</fullName>
        <ecNumber evidence="2">2.7.1.180</ecNumber>
    </recommendedName>
    <alternativeName>
        <fullName evidence="9">Flavin transferase</fullName>
    </alternativeName>
</protein>
<reference evidence="11 12" key="1">
    <citation type="journal article" date="2016" name="Nat. Commun.">
        <title>Thousands of microbial genomes shed light on interconnected biogeochemical processes in an aquifer system.</title>
        <authorList>
            <person name="Anantharaman K."/>
            <person name="Brown C.T."/>
            <person name="Hug L.A."/>
            <person name="Sharon I."/>
            <person name="Castelle C.J."/>
            <person name="Probst A.J."/>
            <person name="Thomas B.C."/>
            <person name="Singh A."/>
            <person name="Wilkins M.J."/>
            <person name="Karaoz U."/>
            <person name="Brodie E.L."/>
            <person name="Williams K.H."/>
            <person name="Hubbard S.S."/>
            <person name="Banfield J.F."/>
        </authorList>
    </citation>
    <scope>NUCLEOTIDE SEQUENCE [LARGE SCALE GENOMIC DNA]</scope>
</reference>
<dbReference type="Gene3D" id="3.10.520.10">
    <property type="entry name" value="ApbE-like domains"/>
    <property type="match status" value="2"/>
</dbReference>
<evidence type="ECO:0000256" key="2">
    <source>
        <dbReference type="ARBA" id="ARBA00011955"/>
    </source>
</evidence>
<evidence type="ECO:0000256" key="3">
    <source>
        <dbReference type="ARBA" id="ARBA00016337"/>
    </source>
</evidence>
<keyword evidence="7" id="KW-0274">FAD</keyword>